<sequence length="829" mass="95909">MPTPRLVWRAYKLKRAAKRLKKARENSLRIHRGKKPRFPWIEQSWTWLLQCARDYFCRPFCPCCLHPKMLKGDGPAENILRRPCLPNSFENYALKSFFGFLFGLLLTTGIFFFLLYQLNCRPIVTTLICCVLGVLLTNGLAFNPQMRCVVFLALPSLFSSRGRMVLMAYTYILVMSGPAKDALRNANVLVNSLNCGQEVVIKQTKAIMKSIFAPLIGKNISLTFEHLFGKRQNIFGPYKETFKCWQYVFECIRLMEVCLSAIIDVMRDILKALKEFARMMKEAFIAIRDLFLEIINAIKAIFQWLKSIVSVCSSKYGSPYERCGKAFDDAIADCEVKMGVFKFLCSIVTAVKFVCEIARVVDLLCMISKAIKFGIIEPLKEQFKSFARHMYNEFYVNVTFVHSYNFSLEQSKSFEDIRGDIQDEIRKRTDWFIAIIDWTNLTMAFFFAMLLFKSYVYRIRYLTADHFDNVYISHHLRDIDERRSMMGKETILPLTHRERRRYVRTFSPRMAATEKRRLMVAGSLLLLSGLQAGITMLLDYSLHELLKMMSFYGKLESKGQLPTVIQIQVKGKGVMADMYRQMVTQFDPLMKSTPEFDFTQCLPTPVPLNLDKYRTIGMLYGICFTLALTESYGLRLRHAICGVYYPDREKARAVWLYNHILRTRGSTTRFLRRAIRKKVLGNDTLEKISLLDRLAGQSRLFAKLLKAMGRQKVYCVSCNEPEPSDEEKAFKRCTNDGCKGIYCNPCFEDINNVCTLCMKPVDYGDSTDMSEEKDSSEEDEAERIETDKKDYKYQYGKREADSEGEDQGSKTPGKKRQLATVHDLSDEYV</sequence>
<proteinExistence type="predicted"/>
<evidence type="ECO:0000256" key="6">
    <source>
        <dbReference type="SAM" id="Phobius"/>
    </source>
</evidence>
<evidence type="ECO:0000256" key="1">
    <source>
        <dbReference type="ARBA" id="ARBA00004141"/>
    </source>
</evidence>
<feature type="compositionally biased region" description="Basic and acidic residues" evidence="5">
    <location>
        <begin position="783"/>
        <end position="801"/>
    </location>
</feature>
<dbReference type="AlphaFoldDB" id="A0AAV4NKD3"/>
<feature type="transmembrane region" description="Helical" evidence="6">
    <location>
        <begin position="431"/>
        <end position="452"/>
    </location>
</feature>
<evidence type="ECO:0000256" key="3">
    <source>
        <dbReference type="ARBA" id="ARBA00022989"/>
    </source>
</evidence>
<dbReference type="PANTHER" id="PTHR21041:SF9">
    <property type="entry name" value="DENDRITIC CELL-SPECIFIC TRANSMEMBRANE PROTEIN-LIKE DOMAIN-CONTAINING PROTEIN"/>
    <property type="match status" value="1"/>
</dbReference>
<dbReference type="GO" id="GO:0016020">
    <property type="term" value="C:membrane"/>
    <property type="evidence" value="ECO:0007669"/>
    <property type="project" value="UniProtKB-SubCell"/>
</dbReference>
<keyword evidence="3 6" id="KW-1133">Transmembrane helix</keyword>
<evidence type="ECO:0000256" key="4">
    <source>
        <dbReference type="ARBA" id="ARBA00023136"/>
    </source>
</evidence>
<evidence type="ECO:0000256" key="5">
    <source>
        <dbReference type="SAM" id="MobiDB-lite"/>
    </source>
</evidence>
<dbReference type="InterPro" id="IPR012858">
    <property type="entry name" value="DC_STAMP-like"/>
</dbReference>
<feature type="transmembrane region" description="Helical" evidence="6">
    <location>
        <begin position="518"/>
        <end position="538"/>
    </location>
</feature>
<feature type="domain" description="Dendritic cell-specific transmembrane protein-like" evidence="7">
    <location>
        <begin position="467"/>
        <end position="657"/>
    </location>
</feature>
<comment type="subcellular location">
    <subcellularLocation>
        <location evidence="1">Membrane</location>
        <topology evidence="1">Multi-pass membrane protein</topology>
    </subcellularLocation>
</comment>
<feature type="region of interest" description="Disordered" evidence="5">
    <location>
        <begin position="766"/>
        <end position="829"/>
    </location>
</feature>
<reference evidence="9 10" key="1">
    <citation type="submission" date="2021-06" db="EMBL/GenBank/DDBJ databases">
        <title>Caerostris darwini draft genome.</title>
        <authorList>
            <person name="Kono N."/>
            <person name="Arakawa K."/>
        </authorList>
    </citation>
    <scope>NUCLEOTIDE SEQUENCE [LARGE SCALE GENOMIC DNA]</scope>
</reference>
<feature type="compositionally biased region" description="Acidic residues" evidence="5">
    <location>
        <begin position="768"/>
        <end position="782"/>
    </location>
</feature>
<evidence type="ECO:0000313" key="10">
    <source>
        <dbReference type="Proteomes" id="UP001054837"/>
    </source>
</evidence>
<accession>A0AAV4NKD3</accession>
<keyword evidence="2 6" id="KW-0812">Transmembrane</keyword>
<comment type="caution">
    <text evidence="9">The sequence shown here is derived from an EMBL/GenBank/DDBJ whole genome shotgun (WGS) entry which is preliminary data.</text>
</comment>
<evidence type="ECO:0000256" key="2">
    <source>
        <dbReference type="ARBA" id="ARBA00022692"/>
    </source>
</evidence>
<feature type="transmembrane region" description="Helical" evidence="6">
    <location>
        <begin position="97"/>
        <end position="116"/>
    </location>
</feature>
<dbReference type="Proteomes" id="UP001054837">
    <property type="component" value="Unassembled WGS sequence"/>
</dbReference>
<evidence type="ECO:0000313" key="9">
    <source>
        <dbReference type="EMBL" id="GIX85269.1"/>
    </source>
</evidence>
<feature type="domain" description="E3 ubiquitin-protein ligase DCST1-like C-terminal" evidence="8">
    <location>
        <begin position="714"/>
        <end position="760"/>
    </location>
</feature>
<feature type="transmembrane region" description="Helical" evidence="6">
    <location>
        <begin position="149"/>
        <end position="174"/>
    </location>
</feature>
<dbReference type="Pfam" id="PF26037">
    <property type="entry name" value="zf-RING_DCST1_C"/>
    <property type="match status" value="1"/>
</dbReference>
<name>A0AAV4NKD3_9ARAC</name>
<evidence type="ECO:0000259" key="8">
    <source>
        <dbReference type="Pfam" id="PF26037"/>
    </source>
</evidence>
<organism evidence="9 10">
    <name type="scientific">Caerostris darwini</name>
    <dbReference type="NCBI Taxonomy" id="1538125"/>
    <lineage>
        <taxon>Eukaryota</taxon>
        <taxon>Metazoa</taxon>
        <taxon>Ecdysozoa</taxon>
        <taxon>Arthropoda</taxon>
        <taxon>Chelicerata</taxon>
        <taxon>Arachnida</taxon>
        <taxon>Araneae</taxon>
        <taxon>Araneomorphae</taxon>
        <taxon>Entelegynae</taxon>
        <taxon>Araneoidea</taxon>
        <taxon>Araneidae</taxon>
        <taxon>Caerostris</taxon>
    </lineage>
</organism>
<dbReference type="Pfam" id="PF26039">
    <property type="entry name" value="Dcst2"/>
    <property type="match status" value="1"/>
</dbReference>
<dbReference type="Pfam" id="PF07782">
    <property type="entry name" value="DC_STAMP"/>
    <property type="match status" value="1"/>
</dbReference>
<feature type="transmembrane region" description="Helical" evidence="6">
    <location>
        <begin position="122"/>
        <end position="142"/>
    </location>
</feature>
<keyword evidence="4 6" id="KW-0472">Membrane</keyword>
<keyword evidence="10" id="KW-1185">Reference proteome</keyword>
<dbReference type="InterPro" id="IPR051856">
    <property type="entry name" value="CSR-E3_Ligase_Protein"/>
</dbReference>
<dbReference type="PANTHER" id="PTHR21041">
    <property type="entry name" value="DENDRITIC CELL-SPECIFIC TRANSMEMBRANE PROTEIN"/>
    <property type="match status" value="1"/>
</dbReference>
<dbReference type="EMBL" id="BPLQ01001766">
    <property type="protein sequence ID" value="GIX85269.1"/>
    <property type="molecule type" value="Genomic_DNA"/>
</dbReference>
<protein>
    <submittedName>
        <fullName evidence="9">DC-STAMP domain-containing protein 2</fullName>
    </submittedName>
</protein>
<dbReference type="InterPro" id="IPR058842">
    <property type="entry name" value="DCST1_C"/>
</dbReference>
<evidence type="ECO:0000259" key="7">
    <source>
        <dbReference type="Pfam" id="PF07782"/>
    </source>
</evidence>
<gene>
    <name evidence="9" type="primary">DCST2_1</name>
    <name evidence="9" type="ORF">CDAR_115511</name>
</gene>